<reference evidence="7" key="1">
    <citation type="submission" date="2018-05" db="EMBL/GenBank/DDBJ databases">
        <authorList>
            <person name="Lanie J.A."/>
            <person name="Ng W.-L."/>
            <person name="Kazmierczak K.M."/>
            <person name="Andrzejewski T.M."/>
            <person name="Davidsen T.M."/>
            <person name="Wayne K.J."/>
            <person name="Tettelin H."/>
            <person name="Glass J.I."/>
            <person name="Rusch D."/>
            <person name="Podicherti R."/>
            <person name="Tsui H.-C.T."/>
            <person name="Winkler M.E."/>
        </authorList>
    </citation>
    <scope>NUCLEOTIDE SEQUENCE</scope>
</reference>
<dbReference type="AlphaFoldDB" id="A0A382VYD5"/>
<evidence type="ECO:0000313" key="7">
    <source>
        <dbReference type="EMBL" id="SVD50888.1"/>
    </source>
</evidence>
<evidence type="ECO:0000256" key="4">
    <source>
        <dbReference type="ARBA" id="ARBA00022692"/>
    </source>
</evidence>
<dbReference type="GO" id="GO:1990281">
    <property type="term" value="C:efflux pump complex"/>
    <property type="evidence" value="ECO:0007669"/>
    <property type="project" value="TreeGrafter"/>
</dbReference>
<dbReference type="GO" id="GO:0009279">
    <property type="term" value="C:cell outer membrane"/>
    <property type="evidence" value="ECO:0007669"/>
    <property type="project" value="UniProtKB-SubCell"/>
</dbReference>
<evidence type="ECO:0000256" key="2">
    <source>
        <dbReference type="ARBA" id="ARBA00022448"/>
    </source>
</evidence>
<dbReference type="Pfam" id="PF02321">
    <property type="entry name" value="OEP"/>
    <property type="match status" value="1"/>
</dbReference>
<accession>A0A382VYD5</accession>
<dbReference type="GO" id="GO:0015288">
    <property type="term" value="F:porin activity"/>
    <property type="evidence" value="ECO:0007669"/>
    <property type="project" value="TreeGrafter"/>
</dbReference>
<organism evidence="7">
    <name type="scientific">marine metagenome</name>
    <dbReference type="NCBI Taxonomy" id="408172"/>
    <lineage>
        <taxon>unclassified sequences</taxon>
        <taxon>metagenomes</taxon>
        <taxon>ecological metagenomes</taxon>
    </lineage>
</organism>
<evidence type="ECO:0008006" key="8">
    <source>
        <dbReference type="Google" id="ProtNLM"/>
    </source>
</evidence>
<dbReference type="PANTHER" id="PTHR30026:SF20">
    <property type="entry name" value="OUTER MEMBRANE PROTEIN TOLC"/>
    <property type="match status" value="1"/>
</dbReference>
<sequence>RKQAYLVEDQAEEEYYYELAFLLTEVAEKYFNVLQAEDALESIASEIEAVSTQLAQIQSLYDRQLAQITDLYTAQAALAAVQAEELRLEAELALNQEALRSVSGLNVGPLFRLDELAEIPPVENSVQFYVQQAEEQNQQIQAREYALQAAQEQISERKGAYMPRVTFIAQRQDSDVGFDNLPMIRSDNTYIGLDVSIPIYAGGSNRAAISEAISRRSIAESELRSVRLETGELVRSAYLQVQSSRVLTEAAVILVESTALSAEAMQQGFDLGTVTSVDVLNA</sequence>
<dbReference type="PANTHER" id="PTHR30026">
    <property type="entry name" value="OUTER MEMBRANE PROTEIN TOLC"/>
    <property type="match status" value="1"/>
</dbReference>
<dbReference type="EMBL" id="UINC01155180">
    <property type="protein sequence ID" value="SVD50888.1"/>
    <property type="molecule type" value="Genomic_DNA"/>
</dbReference>
<proteinExistence type="predicted"/>
<dbReference type="SUPFAM" id="SSF56954">
    <property type="entry name" value="Outer membrane efflux proteins (OEP)"/>
    <property type="match status" value="1"/>
</dbReference>
<evidence type="ECO:0000256" key="5">
    <source>
        <dbReference type="ARBA" id="ARBA00023136"/>
    </source>
</evidence>
<gene>
    <name evidence="7" type="ORF">METZ01_LOCUS403742</name>
</gene>
<keyword evidence="4" id="KW-0812">Transmembrane</keyword>
<keyword evidence="2" id="KW-0813">Transport</keyword>
<dbReference type="Gene3D" id="1.20.1600.10">
    <property type="entry name" value="Outer membrane efflux proteins (OEP)"/>
    <property type="match status" value="1"/>
</dbReference>
<keyword evidence="3" id="KW-1134">Transmembrane beta strand</keyword>
<comment type="subcellular location">
    <subcellularLocation>
        <location evidence="1">Cell outer membrane</location>
    </subcellularLocation>
</comment>
<evidence type="ECO:0000256" key="6">
    <source>
        <dbReference type="ARBA" id="ARBA00023237"/>
    </source>
</evidence>
<feature type="non-terminal residue" evidence="7">
    <location>
        <position position="282"/>
    </location>
</feature>
<dbReference type="GO" id="GO:0015562">
    <property type="term" value="F:efflux transmembrane transporter activity"/>
    <property type="evidence" value="ECO:0007669"/>
    <property type="project" value="InterPro"/>
</dbReference>
<dbReference type="InterPro" id="IPR003423">
    <property type="entry name" value="OMP_efflux"/>
</dbReference>
<protein>
    <recommendedName>
        <fullName evidence="8">TolC family protein</fullName>
    </recommendedName>
</protein>
<keyword evidence="6" id="KW-0998">Cell outer membrane</keyword>
<name>A0A382VYD5_9ZZZZ</name>
<keyword evidence="5" id="KW-0472">Membrane</keyword>
<evidence type="ECO:0000256" key="3">
    <source>
        <dbReference type="ARBA" id="ARBA00022452"/>
    </source>
</evidence>
<feature type="non-terminal residue" evidence="7">
    <location>
        <position position="1"/>
    </location>
</feature>
<evidence type="ECO:0000256" key="1">
    <source>
        <dbReference type="ARBA" id="ARBA00004442"/>
    </source>
</evidence>
<dbReference type="InterPro" id="IPR051906">
    <property type="entry name" value="TolC-like"/>
</dbReference>